<dbReference type="AlphaFoldDB" id="A0A0B0IMU9"/>
<organism evidence="2 3">
    <name type="scientific">Halalkalibacter okhensis</name>
    <dbReference type="NCBI Taxonomy" id="333138"/>
    <lineage>
        <taxon>Bacteria</taxon>
        <taxon>Bacillati</taxon>
        <taxon>Bacillota</taxon>
        <taxon>Bacilli</taxon>
        <taxon>Bacillales</taxon>
        <taxon>Bacillaceae</taxon>
        <taxon>Halalkalibacter</taxon>
    </lineage>
</organism>
<feature type="compositionally biased region" description="Basic and acidic residues" evidence="1">
    <location>
        <begin position="11"/>
        <end position="38"/>
    </location>
</feature>
<sequence>MICVFFQLKMKPEKRSGAKERESGRADEAPQKLAAAKERRQKGRMKPEKRSGAKKRESKGEDEARKAGGCKRTGVKRVG</sequence>
<evidence type="ECO:0000256" key="1">
    <source>
        <dbReference type="SAM" id="MobiDB-lite"/>
    </source>
</evidence>
<name>A0A0B0IMU9_9BACI</name>
<protein>
    <submittedName>
        <fullName evidence="2">Uncharacterized protein</fullName>
    </submittedName>
</protein>
<proteinExistence type="predicted"/>
<dbReference type="EMBL" id="JRJU01000005">
    <property type="protein sequence ID" value="KHF41006.1"/>
    <property type="molecule type" value="Genomic_DNA"/>
</dbReference>
<keyword evidence="3" id="KW-1185">Reference proteome</keyword>
<reference evidence="2 3" key="1">
    <citation type="submission" date="2014-09" db="EMBL/GenBank/DDBJ databases">
        <title>Genome sequencing and annotation of Bacillus Okhensis strain Kh10-101T.</title>
        <authorList>
            <person name="Prakash J.S."/>
        </authorList>
    </citation>
    <scope>NUCLEOTIDE SEQUENCE [LARGE SCALE GENOMIC DNA]</scope>
    <source>
        <strain evidence="3">Kh10-101T</strain>
    </source>
</reference>
<feature type="region of interest" description="Disordered" evidence="1">
    <location>
        <begin position="11"/>
        <end position="79"/>
    </location>
</feature>
<gene>
    <name evidence="2" type="ORF">LQ50_06365</name>
</gene>
<accession>A0A0B0IMU9</accession>
<evidence type="ECO:0000313" key="3">
    <source>
        <dbReference type="Proteomes" id="UP000030832"/>
    </source>
</evidence>
<dbReference type="STRING" id="333138.LQ50_06365"/>
<comment type="caution">
    <text evidence="2">The sequence shown here is derived from an EMBL/GenBank/DDBJ whole genome shotgun (WGS) entry which is preliminary data.</text>
</comment>
<evidence type="ECO:0000313" key="2">
    <source>
        <dbReference type="EMBL" id="KHF41006.1"/>
    </source>
</evidence>
<dbReference type="Proteomes" id="UP000030832">
    <property type="component" value="Unassembled WGS sequence"/>
</dbReference>
<feature type="compositionally biased region" description="Basic and acidic residues" evidence="1">
    <location>
        <begin position="45"/>
        <end position="66"/>
    </location>
</feature>